<feature type="region of interest" description="Disordered" evidence="1">
    <location>
        <begin position="30"/>
        <end position="62"/>
    </location>
</feature>
<dbReference type="AlphaFoldDB" id="A0A2A4K2H6"/>
<gene>
    <name evidence="3" type="ORF">B5V51_4100</name>
</gene>
<feature type="compositionally biased region" description="Basic and acidic residues" evidence="1">
    <location>
        <begin position="51"/>
        <end position="62"/>
    </location>
</feature>
<evidence type="ECO:0000256" key="1">
    <source>
        <dbReference type="SAM" id="MobiDB-lite"/>
    </source>
</evidence>
<sequence length="121" mass="12836">MLKYEGTMKIAVAIVFVVALCSHVYEVTSAPSDSSALGGGSGGYGGGYGQAHEKPLSERIKERVDKVRHTAMLVKTVAHGLHSLRELKQHDSGSSASAGPSSEHMSNRDVKQIGANFAFIH</sequence>
<evidence type="ECO:0000313" key="3">
    <source>
        <dbReference type="EMBL" id="PCG78461.1"/>
    </source>
</evidence>
<feature type="region of interest" description="Disordered" evidence="1">
    <location>
        <begin position="84"/>
        <end position="107"/>
    </location>
</feature>
<accession>A0A2A4K2H6</accession>
<keyword evidence="2" id="KW-0732">Signal</keyword>
<feature type="compositionally biased region" description="Low complexity" evidence="1">
    <location>
        <begin position="92"/>
        <end position="102"/>
    </location>
</feature>
<reference evidence="3" key="1">
    <citation type="submission" date="2017-09" db="EMBL/GenBank/DDBJ databases">
        <title>Contemporary evolution of a Lepidopteran species, Heliothis virescens, in response to modern agricultural practices.</title>
        <authorList>
            <person name="Fritz M.L."/>
            <person name="Deyonke A.M."/>
            <person name="Papanicolaou A."/>
            <person name="Micinski S."/>
            <person name="Westbrook J."/>
            <person name="Gould F."/>
        </authorList>
    </citation>
    <scope>NUCLEOTIDE SEQUENCE [LARGE SCALE GENOMIC DNA]</scope>
    <source>
        <strain evidence="3">HvINT-</strain>
        <tissue evidence="3">Whole body</tissue>
    </source>
</reference>
<name>A0A2A4K2H6_HELVI</name>
<dbReference type="EMBL" id="NWSH01000201">
    <property type="protein sequence ID" value="PCG78461.1"/>
    <property type="molecule type" value="Genomic_DNA"/>
</dbReference>
<proteinExistence type="predicted"/>
<feature type="compositionally biased region" description="Gly residues" evidence="1">
    <location>
        <begin position="37"/>
        <end position="49"/>
    </location>
</feature>
<protein>
    <submittedName>
        <fullName evidence="3">Uncharacterized protein</fullName>
    </submittedName>
</protein>
<feature type="chain" id="PRO_5012020103" evidence="2">
    <location>
        <begin position="30"/>
        <end position="121"/>
    </location>
</feature>
<comment type="caution">
    <text evidence="3">The sequence shown here is derived from an EMBL/GenBank/DDBJ whole genome shotgun (WGS) entry which is preliminary data.</text>
</comment>
<feature type="signal peptide" evidence="2">
    <location>
        <begin position="1"/>
        <end position="29"/>
    </location>
</feature>
<organism evidence="3">
    <name type="scientific">Heliothis virescens</name>
    <name type="common">Tobacco budworm moth</name>
    <dbReference type="NCBI Taxonomy" id="7102"/>
    <lineage>
        <taxon>Eukaryota</taxon>
        <taxon>Metazoa</taxon>
        <taxon>Ecdysozoa</taxon>
        <taxon>Arthropoda</taxon>
        <taxon>Hexapoda</taxon>
        <taxon>Insecta</taxon>
        <taxon>Pterygota</taxon>
        <taxon>Neoptera</taxon>
        <taxon>Endopterygota</taxon>
        <taxon>Lepidoptera</taxon>
        <taxon>Glossata</taxon>
        <taxon>Ditrysia</taxon>
        <taxon>Noctuoidea</taxon>
        <taxon>Noctuidae</taxon>
        <taxon>Heliothinae</taxon>
        <taxon>Heliothis</taxon>
    </lineage>
</organism>
<evidence type="ECO:0000256" key="2">
    <source>
        <dbReference type="SAM" id="SignalP"/>
    </source>
</evidence>